<feature type="compositionally biased region" description="Polar residues" evidence="2">
    <location>
        <begin position="572"/>
        <end position="586"/>
    </location>
</feature>
<dbReference type="Pfam" id="PF03398">
    <property type="entry name" value="Ist1"/>
    <property type="match status" value="1"/>
</dbReference>
<feature type="compositionally biased region" description="Polar residues" evidence="2">
    <location>
        <begin position="779"/>
        <end position="791"/>
    </location>
</feature>
<feature type="compositionally biased region" description="Basic and acidic residues" evidence="2">
    <location>
        <begin position="792"/>
        <end position="807"/>
    </location>
</feature>
<feature type="compositionally biased region" description="Polar residues" evidence="2">
    <location>
        <begin position="424"/>
        <end position="441"/>
    </location>
</feature>
<feature type="compositionally biased region" description="Polar residues" evidence="2">
    <location>
        <begin position="707"/>
        <end position="717"/>
    </location>
</feature>
<feature type="compositionally biased region" description="Polar residues" evidence="2">
    <location>
        <begin position="845"/>
        <end position="857"/>
    </location>
</feature>
<feature type="region of interest" description="Disordered" evidence="2">
    <location>
        <begin position="261"/>
        <end position="283"/>
    </location>
</feature>
<gene>
    <name evidence="3" type="ORF">TanjilG_30260</name>
</gene>
<feature type="compositionally biased region" description="Polar residues" evidence="2">
    <location>
        <begin position="669"/>
        <end position="690"/>
    </location>
</feature>
<evidence type="ECO:0000313" key="3">
    <source>
        <dbReference type="EMBL" id="OIW03984.1"/>
    </source>
</evidence>
<feature type="compositionally biased region" description="Polar residues" evidence="2">
    <location>
        <begin position="728"/>
        <end position="762"/>
    </location>
</feature>
<dbReference type="PANTHER" id="PTHR12161">
    <property type="entry name" value="IST1 FAMILY MEMBER"/>
    <property type="match status" value="1"/>
</dbReference>
<organism evidence="3 4">
    <name type="scientific">Lupinus angustifolius</name>
    <name type="common">Narrow-leaved blue lupine</name>
    <dbReference type="NCBI Taxonomy" id="3871"/>
    <lineage>
        <taxon>Eukaryota</taxon>
        <taxon>Viridiplantae</taxon>
        <taxon>Streptophyta</taxon>
        <taxon>Embryophyta</taxon>
        <taxon>Tracheophyta</taxon>
        <taxon>Spermatophyta</taxon>
        <taxon>Magnoliopsida</taxon>
        <taxon>eudicotyledons</taxon>
        <taxon>Gunneridae</taxon>
        <taxon>Pentapetalae</taxon>
        <taxon>rosids</taxon>
        <taxon>fabids</taxon>
        <taxon>Fabales</taxon>
        <taxon>Fabaceae</taxon>
        <taxon>Papilionoideae</taxon>
        <taxon>50 kb inversion clade</taxon>
        <taxon>genistoids sensu lato</taxon>
        <taxon>core genistoids</taxon>
        <taxon>Genisteae</taxon>
        <taxon>Lupinus</taxon>
    </lineage>
</organism>
<dbReference type="AlphaFoldDB" id="A0A4P1R716"/>
<dbReference type="GO" id="GO:0015031">
    <property type="term" value="P:protein transport"/>
    <property type="evidence" value="ECO:0007669"/>
    <property type="project" value="InterPro"/>
</dbReference>
<dbReference type="Gene3D" id="1.20.1260.60">
    <property type="entry name" value="Vacuolar protein sorting-associated protein Ist1"/>
    <property type="match status" value="1"/>
</dbReference>
<dbReference type="InterPro" id="IPR042277">
    <property type="entry name" value="IST1-like"/>
</dbReference>
<dbReference type="PANTHER" id="PTHR12161:SF13">
    <property type="entry name" value="REGULATOR OF VPS4 ACTIVITY IN THE MVB PATHWAY PROTEIN"/>
    <property type="match status" value="1"/>
</dbReference>
<reference evidence="3 4" key="1">
    <citation type="journal article" date="2017" name="Plant Biotechnol. J.">
        <title>A comprehensive draft genome sequence for lupin (Lupinus angustifolius), an emerging health food: insights into plant-microbe interactions and legume evolution.</title>
        <authorList>
            <person name="Hane J.K."/>
            <person name="Ming Y."/>
            <person name="Kamphuis L.G."/>
            <person name="Nelson M.N."/>
            <person name="Garg G."/>
            <person name="Atkins C.A."/>
            <person name="Bayer P.E."/>
            <person name="Bravo A."/>
            <person name="Bringans S."/>
            <person name="Cannon S."/>
            <person name="Edwards D."/>
            <person name="Foley R."/>
            <person name="Gao L.L."/>
            <person name="Harrison M.J."/>
            <person name="Huang W."/>
            <person name="Hurgobin B."/>
            <person name="Li S."/>
            <person name="Liu C.W."/>
            <person name="McGrath A."/>
            <person name="Morahan G."/>
            <person name="Murray J."/>
            <person name="Weller J."/>
            <person name="Jian J."/>
            <person name="Singh K.B."/>
        </authorList>
    </citation>
    <scope>NUCLEOTIDE SEQUENCE [LARGE SCALE GENOMIC DNA]</scope>
    <source>
        <strain evidence="4">cv. Tanjil</strain>
        <tissue evidence="3">Whole plant</tissue>
    </source>
</reference>
<name>A0A4P1R716_LUPAN</name>
<comment type="similarity">
    <text evidence="1">Belongs to the IST1 family.</text>
</comment>
<sequence length="885" mass="98242">MVEHVIREEKLMAAYDLVQIYCELIAAHLPTIESQKNCPIDMKEAISSVIFASPRLPDIPELVDVRKQITHKYGKEFVSAAIELRPDCGLVDKLCAKAPDRPTKLKMLTSIAEEHNIKWEPNSFGENDGKSSQDLLVGPNKFVKVSYEDESGGNQSTTSGMFSPEIRPLGIGSQEKEFRYSNSGNGNSFFMARQNWNMEFKDAASAAQAAAESAEHASMAARAAAELSNYENMSRKYSSGSNSYSGRRFREVPEEYVVHDGKHLPTGSVNSTFHGRGSSMHNEPITAKEKDNLVGALNEYYRTSHESVVHAQSASLSSSSSAHGSQIADMYQKNNTFEHKNSDLHEHHLGDATLIRQSRKASSSHLIPPIDDHNQNFNSHGQKKGNNAVEPNSYNDICPVFDDSGSDDDYKFVSEHKYKGERSSLFSSPGSKSQVDPSETKSSWRRHGEYIDEKESSSTSQSHFSLVSERLSKSSISSEKEDLLPVTFDDRTVNLINSTISGTSDYRNHVLDRNANHEALESSSRKGINVGSDIKAWLPPSSVGSGSVEEQFEKNVCINTVSDKTFGYGDSKTIQPLQLPDTTKNTETVEESDTENDKEFGGFRNKAYKRPPYFKNTSNENSSSLGDISAQNERSFPTVRTTSINSDTHIQDKYTREASRGNRTEGMRNISSDSKSYDVVSNSQETLTSTHDSRIPKEQSEVKNKLGSRSSTTYFHSENSDSEDELAKQNSASLTRPDNGISRRTSAPSKTDTDLSSNNVPSYKTYGTRPGWNSLRDYVSNNRKASYTMKSSENRGSSEPRSAEHATPKPISIPNRSPPATRMQPSSSLPKTVIQDNEDKKDGSKSLNSNGETTPSMQKLDHVHPKLPDYDSFVAHLMSFKKDRQ</sequence>
<dbReference type="Proteomes" id="UP000188354">
    <property type="component" value="Chromosome LG10"/>
</dbReference>
<evidence type="ECO:0000256" key="2">
    <source>
        <dbReference type="SAM" id="MobiDB-lite"/>
    </source>
</evidence>
<dbReference type="EMBL" id="CM007370">
    <property type="protein sequence ID" value="OIW03984.1"/>
    <property type="molecule type" value="Genomic_DNA"/>
</dbReference>
<evidence type="ECO:0000313" key="4">
    <source>
        <dbReference type="Proteomes" id="UP000188354"/>
    </source>
</evidence>
<feature type="compositionally biased region" description="Polar residues" evidence="2">
    <location>
        <begin position="615"/>
        <end position="648"/>
    </location>
</feature>
<feature type="compositionally biased region" description="Basic and acidic residues" evidence="2">
    <location>
        <begin position="691"/>
        <end position="704"/>
    </location>
</feature>
<protein>
    <recommendedName>
        <fullName evidence="5">IST1-like protein</fullName>
    </recommendedName>
</protein>
<accession>A0A4P1R716</accession>
<feature type="region of interest" description="Disordered" evidence="2">
    <location>
        <begin position="572"/>
        <end position="865"/>
    </location>
</feature>
<feature type="compositionally biased region" description="Basic and acidic residues" evidence="2">
    <location>
        <begin position="649"/>
        <end position="666"/>
    </location>
</feature>
<evidence type="ECO:0008006" key="5">
    <source>
        <dbReference type="Google" id="ProtNLM"/>
    </source>
</evidence>
<proteinExistence type="inferred from homology"/>
<dbReference type="InterPro" id="IPR005061">
    <property type="entry name" value="Ist1"/>
</dbReference>
<keyword evidence="4" id="KW-1185">Reference proteome</keyword>
<feature type="region of interest" description="Disordered" evidence="2">
    <location>
        <begin position="357"/>
        <end position="392"/>
    </location>
</feature>
<feature type="region of interest" description="Disordered" evidence="2">
    <location>
        <begin position="421"/>
        <end position="445"/>
    </location>
</feature>
<dbReference type="STRING" id="3871.A0A4P1R716"/>
<evidence type="ECO:0000256" key="1">
    <source>
        <dbReference type="ARBA" id="ARBA00005536"/>
    </source>
</evidence>
<dbReference type="Gramene" id="OIW03984">
    <property type="protein sequence ID" value="OIW03984"/>
    <property type="gene ID" value="TanjilG_30260"/>
</dbReference>